<dbReference type="GO" id="GO:0008476">
    <property type="term" value="F:protein-tyrosine sulfotransferase activity"/>
    <property type="evidence" value="ECO:0007669"/>
    <property type="project" value="InterPro"/>
</dbReference>
<dbReference type="Gene3D" id="3.40.50.300">
    <property type="entry name" value="P-loop containing nucleotide triphosphate hydrolases"/>
    <property type="match status" value="1"/>
</dbReference>
<name>A0A244CLX8_PSEDV</name>
<dbReference type="PANTHER" id="PTHR12788">
    <property type="entry name" value="PROTEIN-TYROSINE SULFOTRANSFERASE 2"/>
    <property type="match status" value="1"/>
</dbReference>
<keyword evidence="1" id="KW-0808">Transferase</keyword>
<dbReference type="Gene3D" id="1.25.40.10">
    <property type="entry name" value="Tetratricopeptide repeat domain"/>
    <property type="match status" value="1"/>
</dbReference>
<dbReference type="Pfam" id="PF13469">
    <property type="entry name" value="Sulfotransfer_3"/>
    <property type="match status" value="1"/>
</dbReference>
<dbReference type="OrthoDB" id="9815894at2"/>
<organism evidence="2 3">
    <name type="scientific">Pseudoalteromonas ulvae</name>
    <dbReference type="NCBI Taxonomy" id="107327"/>
    <lineage>
        <taxon>Bacteria</taxon>
        <taxon>Pseudomonadati</taxon>
        <taxon>Pseudomonadota</taxon>
        <taxon>Gammaproteobacteria</taxon>
        <taxon>Alteromonadales</taxon>
        <taxon>Pseudoalteromonadaceae</taxon>
        <taxon>Pseudoalteromonas</taxon>
    </lineage>
</organism>
<comment type="caution">
    <text evidence="2">The sequence shown here is derived from an EMBL/GenBank/DDBJ whole genome shotgun (WGS) entry which is preliminary data.</text>
</comment>
<keyword evidence="3" id="KW-1185">Reference proteome</keyword>
<evidence type="ECO:0000313" key="3">
    <source>
        <dbReference type="Proteomes" id="UP000194841"/>
    </source>
</evidence>
<protein>
    <submittedName>
        <fullName evidence="2">Uncharacterized protein</fullName>
    </submittedName>
</protein>
<proteinExistence type="predicted"/>
<evidence type="ECO:0000256" key="1">
    <source>
        <dbReference type="ARBA" id="ARBA00022679"/>
    </source>
</evidence>
<dbReference type="InterPro" id="IPR027417">
    <property type="entry name" value="P-loop_NTPase"/>
</dbReference>
<evidence type="ECO:0000313" key="2">
    <source>
        <dbReference type="EMBL" id="OUL56516.1"/>
    </source>
</evidence>
<dbReference type="AlphaFoldDB" id="A0A244CLX8"/>
<dbReference type="EMBL" id="MWPV01000006">
    <property type="protein sequence ID" value="OUL56516.1"/>
    <property type="molecule type" value="Genomic_DNA"/>
</dbReference>
<dbReference type="PANTHER" id="PTHR12788:SF10">
    <property type="entry name" value="PROTEIN-TYROSINE SULFOTRANSFERASE"/>
    <property type="match status" value="1"/>
</dbReference>
<dbReference type="SUPFAM" id="SSF48452">
    <property type="entry name" value="TPR-like"/>
    <property type="match status" value="1"/>
</dbReference>
<reference evidence="2 3" key="1">
    <citation type="submission" date="2017-02" db="EMBL/GenBank/DDBJ databases">
        <title>Pseudoalteromonas ulvae TC14 Genome.</title>
        <authorList>
            <person name="Molmeret M."/>
        </authorList>
    </citation>
    <scope>NUCLEOTIDE SEQUENCE [LARGE SCALE GENOMIC DNA]</scope>
    <source>
        <strain evidence="2">TC14</strain>
    </source>
</reference>
<dbReference type="Pfam" id="PF13432">
    <property type="entry name" value="TPR_16"/>
    <property type="match status" value="1"/>
</dbReference>
<accession>A0A244CLX8</accession>
<gene>
    <name evidence="2" type="ORF">B1199_17805</name>
</gene>
<dbReference type="RefSeq" id="WP_086745486.1">
    <property type="nucleotide sequence ID" value="NZ_MWPV01000006.1"/>
</dbReference>
<dbReference type="InterPro" id="IPR026634">
    <property type="entry name" value="TPST-like"/>
</dbReference>
<sequence length="476" mass="54403">MTSTELQHAYDLIQQGQFAKAAALYKQRLTHNNRDPYAHLGLATIAMQQLNYDQAIAHLQLVCQLLPDEVSPLLQLADAFHAVGSHQDVTTLLNYAHKRFTNHAEIQYRLAKHCVVLGRTDAAVALFTQVLASPFSEIHLFCWFELVKIDANTIDHAFEQCLQIQQNKNLSIHAKIVMNYTLGYCADKQKNMVQAADFLKQANQLQLKLCQISTLKMAPFYDALLRVHAPHHPKRDDSNDPFRPIFIIGLPRTGSSLLAQMLDCHSQISNAGEQPFLARACELIQHQLQLPYPDCLTKLSTSVIEQAAHYYLNEMRRFNKGKSFVIDKLPANFQSVPVIKALFPNAIVIDLKRRVSDVAWSIYENYFAENEPYFCSLEEMARYNQYYLKTMDHWLELYPDIITLEYENLINDPAATLQSVIHRCGLDFEAACLHHDQSTSAVDTLSSLQVRRPIYKSAVARSDQYRPFVTELSLFE</sequence>
<dbReference type="SUPFAM" id="SSF52540">
    <property type="entry name" value="P-loop containing nucleoside triphosphate hydrolases"/>
    <property type="match status" value="1"/>
</dbReference>
<dbReference type="InterPro" id="IPR011990">
    <property type="entry name" value="TPR-like_helical_dom_sf"/>
</dbReference>
<dbReference type="Proteomes" id="UP000194841">
    <property type="component" value="Unassembled WGS sequence"/>
</dbReference>